<dbReference type="Proteomes" id="UP000288096">
    <property type="component" value="Unassembled WGS sequence"/>
</dbReference>
<sequence length="89" mass="10221">MEAGKIATQTITFQKTFFNSSFNAVCAIQDQTEKVGETFLNQMTWLPEEGHKSFKDSIEMYKKARNNFKKAVDDGFEKFEQIFAGKEGH</sequence>
<evidence type="ECO:0008006" key="3">
    <source>
        <dbReference type="Google" id="ProtNLM"/>
    </source>
</evidence>
<accession>A0A401G3A6</accession>
<reference evidence="2" key="2">
    <citation type="submission" date="2019-01" db="EMBL/GenBank/DDBJ databases">
        <title>Genome sequence of Desulfonema ishimotonii strain Tokyo 01.</title>
        <authorList>
            <person name="Fukui M."/>
        </authorList>
    </citation>
    <scope>NUCLEOTIDE SEQUENCE [LARGE SCALE GENOMIC DNA]</scope>
    <source>
        <strain evidence="2">Tokyo 01</strain>
    </source>
</reference>
<comment type="caution">
    <text evidence="1">The sequence shown here is derived from an EMBL/GenBank/DDBJ whole genome shotgun (WGS) entry which is preliminary data.</text>
</comment>
<reference evidence="2" key="1">
    <citation type="submission" date="2017-11" db="EMBL/GenBank/DDBJ databases">
        <authorList>
            <person name="Watanabe M."/>
            <person name="Kojima H."/>
        </authorList>
    </citation>
    <scope>NUCLEOTIDE SEQUENCE [LARGE SCALE GENOMIC DNA]</scope>
    <source>
        <strain evidence="2">Tokyo 01</strain>
    </source>
</reference>
<keyword evidence="2" id="KW-1185">Reference proteome</keyword>
<evidence type="ECO:0000313" key="1">
    <source>
        <dbReference type="EMBL" id="GBC63605.1"/>
    </source>
</evidence>
<dbReference type="EMBL" id="BEXT01000001">
    <property type="protein sequence ID" value="GBC63605.1"/>
    <property type="molecule type" value="Genomic_DNA"/>
</dbReference>
<organism evidence="1 2">
    <name type="scientific">Desulfonema ishimotonii</name>
    <dbReference type="NCBI Taxonomy" id="45657"/>
    <lineage>
        <taxon>Bacteria</taxon>
        <taxon>Pseudomonadati</taxon>
        <taxon>Thermodesulfobacteriota</taxon>
        <taxon>Desulfobacteria</taxon>
        <taxon>Desulfobacterales</taxon>
        <taxon>Desulfococcaceae</taxon>
        <taxon>Desulfonema</taxon>
    </lineage>
</organism>
<evidence type="ECO:0000313" key="2">
    <source>
        <dbReference type="Proteomes" id="UP000288096"/>
    </source>
</evidence>
<dbReference type="AlphaFoldDB" id="A0A401G3A6"/>
<protein>
    <recommendedName>
        <fullName evidence="3">Phasin domain-containing protein</fullName>
    </recommendedName>
</protein>
<dbReference type="RefSeq" id="WP_124330656.1">
    <property type="nucleotide sequence ID" value="NZ_BEXT01000001.1"/>
</dbReference>
<name>A0A401G3A6_9BACT</name>
<gene>
    <name evidence="1" type="ORF">DENIS_4603</name>
</gene>
<dbReference type="OrthoDB" id="5421915at2"/>
<proteinExistence type="predicted"/>